<evidence type="ECO:0000313" key="11">
    <source>
        <dbReference type="Proteomes" id="UP000050164"/>
    </source>
</evidence>
<protein>
    <submittedName>
        <fullName evidence="4">Uncharacterized protein</fullName>
    </submittedName>
</protein>
<organism evidence="4 10">
    <name type="scientific">Mycobacterium tuberculosis</name>
    <dbReference type="NCBI Taxonomy" id="1773"/>
    <lineage>
        <taxon>Bacteria</taxon>
        <taxon>Bacillati</taxon>
        <taxon>Actinomycetota</taxon>
        <taxon>Actinomycetes</taxon>
        <taxon>Mycobacteriales</taxon>
        <taxon>Mycobacteriaceae</taxon>
        <taxon>Mycobacterium</taxon>
        <taxon>Mycobacterium tuberculosis complex</taxon>
    </lineage>
</organism>
<accession>A0A654ZUB8</accession>
<evidence type="ECO:0000313" key="5">
    <source>
        <dbReference type="EMBL" id="CKT72939.1"/>
    </source>
</evidence>
<sequence length="52" mass="5220">MTPSVGNLGLSGLPSAAGVESTSVMRSAQTDARGSTASVMVAINTAIRIWAK</sequence>
<proteinExistence type="predicted"/>
<dbReference type="EMBL" id="CQQC01001040">
    <property type="protein sequence ID" value="CNV58650.1"/>
    <property type="molecule type" value="Genomic_DNA"/>
</dbReference>
<name>A0A654ZUB8_MYCTX</name>
<dbReference type="Proteomes" id="UP000046680">
    <property type="component" value="Unassembled WGS sequence"/>
</dbReference>
<dbReference type="Proteomes" id="UP000048948">
    <property type="component" value="Unassembled WGS sequence"/>
</dbReference>
<evidence type="ECO:0000313" key="2">
    <source>
        <dbReference type="EMBL" id="CFR80263.1"/>
    </source>
</evidence>
<evidence type="ECO:0000313" key="7">
    <source>
        <dbReference type="Proteomes" id="UP000039217"/>
    </source>
</evidence>
<dbReference type="Proteomes" id="UP000039217">
    <property type="component" value="Unassembled WGS sequence"/>
</dbReference>
<dbReference type="EMBL" id="CNFU01000100">
    <property type="protein sequence ID" value="CKR17805.1"/>
    <property type="molecule type" value="Genomic_DNA"/>
</dbReference>
<feature type="compositionally biased region" description="Polar residues" evidence="1">
    <location>
        <begin position="20"/>
        <end position="36"/>
    </location>
</feature>
<evidence type="ECO:0000313" key="8">
    <source>
        <dbReference type="Proteomes" id="UP000046680"/>
    </source>
</evidence>
<dbReference type="AlphaFoldDB" id="A0A654ZUB8"/>
<evidence type="ECO:0000313" key="9">
    <source>
        <dbReference type="Proteomes" id="UP000048948"/>
    </source>
</evidence>
<evidence type="ECO:0000313" key="6">
    <source>
        <dbReference type="EMBL" id="CNV58650.1"/>
    </source>
</evidence>
<dbReference type="Proteomes" id="UP000049023">
    <property type="component" value="Unassembled WGS sequence"/>
</dbReference>
<dbReference type="Proteomes" id="UP000050164">
    <property type="component" value="Unassembled WGS sequence"/>
</dbReference>
<dbReference type="EMBL" id="CGCX01000618">
    <property type="protein sequence ID" value="CFR80263.1"/>
    <property type="molecule type" value="Genomic_DNA"/>
</dbReference>
<evidence type="ECO:0000256" key="1">
    <source>
        <dbReference type="SAM" id="MobiDB-lite"/>
    </source>
</evidence>
<dbReference type="EMBL" id="CNGE01001111">
    <property type="protein sequence ID" value="CKT72939.1"/>
    <property type="molecule type" value="Genomic_DNA"/>
</dbReference>
<evidence type="ECO:0000313" key="3">
    <source>
        <dbReference type="EMBL" id="CKR13943.1"/>
    </source>
</evidence>
<reference evidence="7 8" key="1">
    <citation type="submission" date="2015-03" db="EMBL/GenBank/DDBJ databases">
        <authorList>
            <consortium name="Pathogen Informatics"/>
        </authorList>
    </citation>
    <scope>NUCLEOTIDE SEQUENCE [LARGE SCALE GENOMIC DNA]</scope>
    <source>
        <strain evidence="5 9">Bir 172</strain>
        <strain evidence="3 11">Bir 185</strain>
        <strain evidence="4 10">Bir 187</strain>
        <strain evidence="2 8">C09601061</strain>
        <strain evidence="6 7">D00501624</strain>
    </source>
</reference>
<evidence type="ECO:0000313" key="10">
    <source>
        <dbReference type="Proteomes" id="UP000049023"/>
    </source>
</evidence>
<dbReference type="EMBL" id="CNFT01000117">
    <property type="protein sequence ID" value="CKR13943.1"/>
    <property type="molecule type" value="Genomic_DNA"/>
</dbReference>
<evidence type="ECO:0000313" key="4">
    <source>
        <dbReference type="EMBL" id="CKR17805.1"/>
    </source>
</evidence>
<feature type="region of interest" description="Disordered" evidence="1">
    <location>
        <begin position="1"/>
        <end position="36"/>
    </location>
</feature>
<gene>
    <name evidence="2" type="ORF">ERS007657_01817</name>
    <name evidence="6" type="ORF">ERS007661_02756</name>
    <name evidence="5" type="ORF">ERS027646_04063</name>
    <name evidence="3" type="ORF">ERS027659_00789</name>
    <name evidence="4" type="ORF">ERS027661_00736</name>
</gene>